<reference evidence="2 3" key="1">
    <citation type="journal article" date="1998" name="Science">
        <title>Genome sequence of the nematode C. elegans: a platform for investigating biology.</title>
        <authorList>
            <consortium name="The C. elegans sequencing consortium"/>
            <person name="Sulson J.E."/>
            <person name="Waterston R."/>
        </authorList>
    </citation>
    <scope>NUCLEOTIDE SEQUENCE [LARGE SCALE GENOMIC DNA]</scope>
    <source>
        <strain evidence="2 3">Bristol N2</strain>
    </source>
</reference>
<dbReference type="PANTHER" id="PTHR22941">
    <property type="entry name" value="SERPENTINE RECEPTOR"/>
    <property type="match status" value="1"/>
</dbReference>
<dbReference type="GeneID" id="191861"/>
<keyword evidence="3" id="KW-1185">Reference proteome</keyword>
<keyword evidence="1" id="KW-0812">Transmembrane</keyword>
<evidence type="ECO:0000313" key="3">
    <source>
        <dbReference type="Proteomes" id="UP000001940"/>
    </source>
</evidence>
<gene>
    <name evidence="2 4" type="primary">srh-50</name>
    <name evidence="4" type="ORF">C10G11.2</name>
    <name evidence="2" type="ORF">CELE_C10G11.2</name>
</gene>
<proteinExistence type="predicted"/>
<dbReference type="CTD" id="191861"/>
<feature type="transmembrane region" description="Helical" evidence="1">
    <location>
        <begin position="147"/>
        <end position="168"/>
    </location>
</feature>
<dbReference type="EMBL" id="BX284601">
    <property type="protein sequence ID" value="CCD64178.1"/>
    <property type="molecule type" value="Genomic_DNA"/>
</dbReference>
<dbReference type="Pfam" id="PF10318">
    <property type="entry name" value="7TM_GPCR_Srh"/>
    <property type="match status" value="1"/>
</dbReference>
<dbReference type="InterPro" id="IPR019422">
    <property type="entry name" value="7TM_GPCR_serpentine_rcpt_Srh"/>
</dbReference>
<evidence type="ECO:0000313" key="2">
    <source>
        <dbReference type="EMBL" id="CCD64178.1"/>
    </source>
</evidence>
<accession>P91032</accession>
<dbReference type="InterPro" id="IPR053220">
    <property type="entry name" value="Nematode_rcpt-like_serp_H"/>
</dbReference>
<dbReference type="SMR" id="P91032"/>
<dbReference type="AGR" id="WB:WBGene00005273"/>
<feature type="transmembrane region" description="Helical" evidence="1">
    <location>
        <begin position="31"/>
        <end position="50"/>
    </location>
</feature>
<feature type="transmembrane region" description="Helical" evidence="1">
    <location>
        <begin position="105"/>
        <end position="126"/>
    </location>
</feature>
<keyword evidence="1" id="KW-1133">Transmembrane helix</keyword>
<evidence type="ECO:0000256" key="1">
    <source>
        <dbReference type="SAM" id="Phobius"/>
    </source>
</evidence>
<dbReference type="PhylomeDB" id="P91032"/>
<feature type="transmembrane region" description="Helical" evidence="1">
    <location>
        <begin position="209"/>
        <end position="232"/>
    </location>
</feature>
<dbReference type="PANTHER" id="PTHR22941:SF4">
    <property type="entry name" value="G_PROTEIN_RECEP_F1_2 DOMAIN-CONTAINING PROTEIN-RELATED"/>
    <property type="match status" value="1"/>
</dbReference>
<dbReference type="UCSC" id="C10G11.2">
    <property type="organism name" value="c. elegans"/>
</dbReference>
<evidence type="ECO:0000313" key="4">
    <source>
        <dbReference type="WormBase" id="C10G11.2"/>
    </source>
</evidence>
<protein>
    <submittedName>
        <fullName evidence="2">Serpentine Receptor, class H</fullName>
    </submittedName>
</protein>
<feature type="transmembrane region" description="Helical" evidence="1">
    <location>
        <begin position="62"/>
        <end position="85"/>
    </location>
</feature>
<dbReference type="FunCoup" id="P91032">
    <property type="interactions" value="45"/>
</dbReference>
<sequence length="340" mass="39355">MNEYYTTNYTKCNSSFTIFATPEFLSISSKIEFSIILPINFLGFYCIIFHSPKYMTTFKWHLFHLQFWFLMLTTFYSLLTTPFQFYPAQVRCYIGLFKYLDISSQYQMCIVHFVYSGIATAAIALFENRHKHLVPSTDVFYQIRDQHRILIGIFNFFAGATNSIPVLLQEESQELLKLKYLEILPCPIDLYFNSCSFAVVKQFDIWSGLAYFTNIMIAIEIIFLIVHSFIYLRKSQMVSTFSVRTKQLQKAFFKAALAQASSPILVLAVPVFLVAYVNSTRYYLQGLINVCILFISANSAISTFSLLLFNSPYRIFFKNLLISRSTPDIFNSRVAVISSL</sequence>
<dbReference type="HOGENOM" id="CLU_042960_0_1_1"/>
<dbReference type="AlphaFoldDB" id="P91032"/>
<keyword evidence="2" id="KW-0675">Receptor</keyword>
<dbReference type="InParanoid" id="P91032"/>
<dbReference type="OMA" id="CIVHFVY"/>
<dbReference type="OrthoDB" id="10346328at2759"/>
<keyword evidence="1" id="KW-0472">Membrane</keyword>
<dbReference type="PIR" id="A87802">
    <property type="entry name" value="A87802"/>
</dbReference>
<name>P91032_CAEEL</name>
<feature type="transmembrane region" description="Helical" evidence="1">
    <location>
        <begin position="282"/>
        <end position="309"/>
    </location>
</feature>
<dbReference type="RefSeq" id="NP_491818.1">
    <property type="nucleotide sequence ID" value="NM_059417.2"/>
</dbReference>
<dbReference type="Proteomes" id="UP000001940">
    <property type="component" value="Chromosome I"/>
</dbReference>
<dbReference type="PaxDb" id="6239-C10G11.2"/>
<dbReference type="KEGG" id="cel:CELE_C10G11.2"/>
<dbReference type="eggNOG" id="ENOG502TJBV">
    <property type="taxonomic scope" value="Eukaryota"/>
</dbReference>
<organism evidence="2 3">
    <name type="scientific">Caenorhabditis elegans</name>
    <dbReference type="NCBI Taxonomy" id="6239"/>
    <lineage>
        <taxon>Eukaryota</taxon>
        <taxon>Metazoa</taxon>
        <taxon>Ecdysozoa</taxon>
        <taxon>Nematoda</taxon>
        <taxon>Chromadorea</taxon>
        <taxon>Rhabditida</taxon>
        <taxon>Rhabditina</taxon>
        <taxon>Rhabditomorpha</taxon>
        <taxon>Rhabditoidea</taxon>
        <taxon>Rhabditidae</taxon>
        <taxon>Peloderinae</taxon>
        <taxon>Caenorhabditis</taxon>
    </lineage>
</organism>
<feature type="transmembrane region" description="Helical" evidence="1">
    <location>
        <begin position="252"/>
        <end position="276"/>
    </location>
</feature>
<dbReference type="WormBase" id="C10G11.2">
    <property type="protein sequence ID" value="CE20497"/>
    <property type="gene ID" value="WBGene00005273"/>
    <property type="gene designation" value="srh-50"/>
</dbReference>